<dbReference type="Proteomes" id="UP001338125">
    <property type="component" value="Unassembled WGS sequence"/>
</dbReference>
<organism evidence="7 8">
    <name type="scientific">Cladobotryum mycophilum</name>
    <dbReference type="NCBI Taxonomy" id="491253"/>
    <lineage>
        <taxon>Eukaryota</taxon>
        <taxon>Fungi</taxon>
        <taxon>Dikarya</taxon>
        <taxon>Ascomycota</taxon>
        <taxon>Pezizomycotina</taxon>
        <taxon>Sordariomycetes</taxon>
        <taxon>Hypocreomycetidae</taxon>
        <taxon>Hypocreales</taxon>
        <taxon>Hypocreaceae</taxon>
        <taxon>Cladobotryum</taxon>
    </lineage>
</organism>
<dbReference type="InterPro" id="IPR002129">
    <property type="entry name" value="PyrdxlP-dep_de-COase"/>
</dbReference>
<keyword evidence="5 6" id="KW-0456">Lyase</keyword>
<dbReference type="InterPro" id="IPR015424">
    <property type="entry name" value="PyrdxlP-dep_Trfase"/>
</dbReference>
<dbReference type="EMBL" id="JAVFKD010000002">
    <property type="protein sequence ID" value="KAK5996778.1"/>
    <property type="molecule type" value="Genomic_DNA"/>
</dbReference>
<protein>
    <submittedName>
        <fullName evidence="7">Glutamate decarboxylase-like protein</fullName>
    </submittedName>
</protein>
<dbReference type="PANTHER" id="PTHR45677">
    <property type="entry name" value="GLUTAMATE DECARBOXYLASE-RELATED"/>
    <property type="match status" value="1"/>
</dbReference>
<evidence type="ECO:0000256" key="2">
    <source>
        <dbReference type="ARBA" id="ARBA00009533"/>
    </source>
</evidence>
<comment type="caution">
    <text evidence="7">The sequence shown here is derived from an EMBL/GenBank/DDBJ whole genome shotgun (WGS) entry which is preliminary data.</text>
</comment>
<gene>
    <name evidence="7" type="ORF">PT974_02120</name>
</gene>
<dbReference type="Gene3D" id="3.40.640.10">
    <property type="entry name" value="Type I PLP-dependent aspartate aminotransferase-like (Major domain)"/>
    <property type="match status" value="1"/>
</dbReference>
<dbReference type="Gene3D" id="3.90.1150.170">
    <property type="match status" value="1"/>
</dbReference>
<dbReference type="InterPro" id="IPR015421">
    <property type="entry name" value="PyrdxlP-dep_Trfase_major"/>
</dbReference>
<keyword evidence="4 6" id="KW-0663">Pyridoxal phosphate</keyword>
<keyword evidence="3" id="KW-0210">Decarboxylase</keyword>
<evidence type="ECO:0000313" key="8">
    <source>
        <dbReference type="Proteomes" id="UP001338125"/>
    </source>
</evidence>
<evidence type="ECO:0000256" key="4">
    <source>
        <dbReference type="ARBA" id="ARBA00022898"/>
    </source>
</evidence>
<proteinExistence type="inferred from homology"/>
<evidence type="ECO:0000313" key="7">
    <source>
        <dbReference type="EMBL" id="KAK5996778.1"/>
    </source>
</evidence>
<evidence type="ECO:0000256" key="5">
    <source>
        <dbReference type="ARBA" id="ARBA00023239"/>
    </source>
</evidence>
<accession>A0ABR0SX93</accession>
<evidence type="ECO:0000256" key="3">
    <source>
        <dbReference type="ARBA" id="ARBA00022793"/>
    </source>
</evidence>
<evidence type="ECO:0000256" key="6">
    <source>
        <dbReference type="RuleBase" id="RU000382"/>
    </source>
</evidence>
<dbReference type="SUPFAM" id="SSF53383">
    <property type="entry name" value="PLP-dependent transferases"/>
    <property type="match status" value="1"/>
</dbReference>
<evidence type="ECO:0000256" key="1">
    <source>
        <dbReference type="ARBA" id="ARBA00001933"/>
    </source>
</evidence>
<keyword evidence="8" id="KW-1185">Reference proteome</keyword>
<comment type="cofactor">
    <cofactor evidence="1 6">
        <name>pyridoxal 5'-phosphate</name>
        <dbReference type="ChEBI" id="CHEBI:597326"/>
    </cofactor>
</comment>
<comment type="similarity">
    <text evidence="2 6">Belongs to the group II decarboxylase family.</text>
</comment>
<sequence length="564" mass="60896">MAPHLVVHKEQSRGQELMRLLKCVESTTVSLVHEADQTVPVTKRLNLPNNEPPKPLSSPNSIGHLQSLEQLQAGICKPLPADGLGEEGFYQAISFLSRHSVNTSSFGFMDKLYSAPSPPGIAADLFLSILNNNSHVWHVSPALSTVEKHVASQLARLFGIGGENVGGITVPGGAAGNMLAMLVARNILAPEIKKHGCLERQRYAIFTSEASHYSIANAAQILGLGSNAVITIPTTSNGSMDIDSLELAVDQALGSGMKPLFIAATAGTTVRGAFDPLEEVGRIAKKVNAWYHVDGCWGGAAVFSDELRNRLAGAELADSISFNPHKLLGVPLVCSFLLAKDLRTFWLANKLEAGYLFHDTKTQGESSGTASAASIEAPIMIPSTSPLELGTPSRRDWRKSEALENAPPASKILDLASLTTQCGRRPDASKFYLHWIYYGIKGMASDVEKAVTSARYLASLVDRSPYLTLVGDVHVPFAQVCFYWKAKSAFKGTLQDRAVINSRTTHQLSSHLVTRGWMIDYAPGTNTDGQEGDFLRVVCNRLTDEDVVEALLGEIIRVGIELDL</sequence>
<name>A0ABR0SX93_9HYPO</name>
<dbReference type="PANTHER" id="PTHR45677:SF8">
    <property type="entry name" value="CYSTEINE SULFINIC ACID DECARBOXYLASE"/>
    <property type="match status" value="1"/>
</dbReference>
<reference evidence="7 8" key="1">
    <citation type="submission" date="2024-01" db="EMBL/GenBank/DDBJ databases">
        <title>Complete genome of Cladobotryum mycophilum ATHUM6906.</title>
        <authorList>
            <person name="Christinaki A.C."/>
            <person name="Myridakis A.I."/>
            <person name="Kouvelis V.N."/>
        </authorList>
    </citation>
    <scope>NUCLEOTIDE SEQUENCE [LARGE SCALE GENOMIC DNA]</scope>
    <source>
        <strain evidence="7 8">ATHUM6906</strain>
    </source>
</reference>
<dbReference type="Pfam" id="PF00282">
    <property type="entry name" value="Pyridoxal_deC"/>
    <property type="match status" value="1"/>
</dbReference>